<dbReference type="AlphaFoldDB" id="A0A5J6MQV3"/>
<proteinExistence type="predicted"/>
<evidence type="ECO:0000256" key="2">
    <source>
        <dbReference type="PIRSR" id="PIRSR605511-1"/>
    </source>
</evidence>
<feature type="binding site" evidence="3">
    <location>
        <position position="33"/>
    </location>
    <ligand>
        <name>a divalent metal cation</name>
        <dbReference type="ChEBI" id="CHEBI:60240"/>
    </ligand>
</feature>
<feature type="binding site" evidence="3">
    <location>
        <position position="176"/>
    </location>
    <ligand>
        <name>a divalent metal cation</name>
        <dbReference type="ChEBI" id="CHEBI:60240"/>
    </ligand>
</feature>
<accession>A0A5J6MQV3</accession>
<keyword evidence="3" id="KW-0479">Metal-binding</keyword>
<evidence type="ECO:0000313" key="6">
    <source>
        <dbReference type="Proteomes" id="UP000326202"/>
    </source>
</evidence>
<dbReference type="Pfam" id="PF08450">
    <property type="entry name" value="SGL"/>
    <property type="match status" value="1"/>
</dbReference>
<evidence type="ECO:0000256" key="3">
    <source>
        <dbReference type="PIRSR" id="PIRSR605511-2"/>
    </source>
</evidence>
<dbReference type="GO" id="GO:0046872">
    <property type="term" value="F:metal ion binding"/>
    <property type="evidence" value="ECO:0007669"/>
    <property type="project" value="UniProtKB-KW"/>
</dbReference>
<dbReference type="RefSeq" id="WP_151179116.1">
    <property type="nucleotide sequence ID" value="NZ_CP042906.1"/>
</dbReference>
<dbReference type="PANTHER" id="PTHR47572">
    <property type="entry name" value="LIPOPROTEIN-RELATED"/>
    <property type="match status" value="1"/>
</dbReference>
<dbReference type="PRINTS" id="PR01790">
    <property type="entry name" value="SMP30FAMILY"/>
</dbReference>
<keyword evidence="1" id="KW-0378">Hydrolase</keyword>
<dbReference type="Gene3D" id="2.120.10.30">
    <property type="entry name" value="TolB, C-terminal domain"/>
    <property type="match status" value="1"/>
</dbReference>
<evidence type="ECO:0000313" key="5">
    <source>
        <dbReference type="EMBL" id="QEX19015.1"/>
    </source>
</evidence>
<dbReference type="InterPro" id="IPR011042">
    <property type="entry name" value="6-blade_b-propeller_TolB-like"/>
</dbReference>
<feature type="binding site" evidence="3">
    <location>
        <position position="118"/>
    </location>
    <ligand>
        <name>substrate</name>
    </ligand>
</feature>
<dbReference type="InterPro" id="IPR051262">
    <property type="entry name" value="SMP-30/CGR1_Lactonase"/>
</dbReference>
<name>A0A5J6MQV3_9PROT</name>
<dbReference type="Proteomes" id="UP000326202">
    <property type="component" value="Chromosome"/>
</dbReference>
<dbReference type="KEGG" id="htq:FRZ44_43270"/>
<organism evidence="5 6">
    <name type="scientific">Hypericibacter terrae</name>
    <dbReference type="NCBI Taxonomy" id="2602015"/>
    <lineage>
        <taxon>Bacteria</taxon>
        <taxon>Pseudomonadati</taxon>
        <taxon>Pseudomonadota</taxon>
        <taxon>Alphaproteobacteria</taxon>
        <taxon>Rhodospirillales</taxon>
        <taxon>Dongiaceae</taxon>
        <taxon>Hypericibacter</taxon>
    </lineage>
</organism>
<reference evidence="5 6" key="1">
    <citation type="submission" date="2019-08" db="EMBL/GenBank/DDBJ databases">
        <title>Hyperibacter terrae gen. nov., sp. nov. and Hyperibacter viscosus sp. nov., two new members in the family Rhodospirillaceae isolated from the rhizosphere of Hypericum perforatum.</title>
        <authorList>
            <person name="Noviana Z."/>
        </authorList>
    </citation>
    <scope>NUCLEOTIDE SEQUENCE [LARGE SCALE GENOMIC DNA]</scope>
    <source>
        <strain evidence="5 6">R5913</strain>
    </source>
</reference>
<feature type="domain" description="SMP-30/Gluconolactonase/LRE-like region" evidence="4">
    <location>
        <begin position="31"/>
        <end position="283"/>
    </location>
</feature>
<dbReference type="SUPFAM" id="SSF63829">
    <property type="entry name" value="Calcium-dependent phosphotriesterase"/>
    <property type="match status" value="1"/>
</dbReference>
<dbReference type="InterPro" id="IPR013658">
    <property type="entry name" value="SGL"/>
</dbReference>
<feature type="active site" description="Proton donor/acceptor" evidence="2">
    <location>
        <position position="230"/>
    </location>
</feature>
<sequence length="301" mass="33683">MDELFEIHEEEFRRCILLGPALEKLYTGTQFGEGPVWFGDANMFIWSDIPGNRLLRYIDGHVSVFRSPSNHTNGNTRDRQGRLLSCEHSGRRVTRTEHDGSITVIADSYRGNKLNSPNDIVVKSDNSIWFTDPAYGIMNDWEGIKAPQEQPGNYVYRVDPHNGEVTLVVEDCEFPNGLAFSPDEKILYVSDTGFTERAGGPHNIRAYDMASETKPTRSRVFAEVNPGCSDGFRLDTEGYIWTSAGDGVQLFSPGGTLLGRIKVPEYITNLTFGGPRRSRLFMTGPNSLWAIYVNRTGCLNA</sequence>
<gene>
    <name evidence="5" type="ORF">FRZ44_43270</name>
</gene>
<dbReference type="OrthoDB" id="241638at2"/>
<keyword evidence="6" id="KW-1185">Reference proteome</keyword>
<dbReference type="InterPro" id="IPR005511">
    <property type="entry name" value="SMP-30"/>
</dbReference>
<keyword evidence="3" id="KW-0862">Zinc</keyword>
<evidence type="ECO:0000256" key="1">
    <source>
        <dbReference type="ARBA" id="ARBA00022801"/>
    </source>
</evidence>
<dbReference type="PANTHER" id="PTHR47572:SF4">
    <property type="entry name" value="LACTONASE DRP35"/>
    <property type="match status" value="1"/>
</dbReference>
<comment type="cofactor">
    <cofactor evidence="3">
        <name>Zn(2+)</name>
        <dbReference type="ChEBI" id="CHEBI:29105"/>
    </cofactor>
    <text evidence="3">Binds 1 divalent metal cation per subunit.</text>
</comment>
<evidence type="ECO:0000259" key="4">
    <source>
        <dbReference type="Pfam" id="PF08450"/>
    </source>
</evidence>
<dbReference type="GO" id="GO:0016787">
    <property type="term" value="F:hydrolase activity"/>
    <property type="evidence" value="ECO:0007669"/>
    <property type="project" value="UniProtKB-KW"/>
</dbReference>
<feature type="binding site" evidence="3">
    <location>
        <position position="230"/>
    </location>
    <ligand>
        <name>a divalent metal cation</name>
        <dbReference type="ChEBI" id="CHEBI:60240"/>
    </ligand>
</feature>
<dbReference type="EMBL" id="CP042906">
    <property type="protein sequence ID" value="QEX19015.1"/>
    <property type="molecule type" value="Genomic_DNA"/>
</dbReference>
<protein>
    <submittedName>
        <fullName evidence="5">Gluconolactonase</fullName>
    </submittedName>
</protein>
<feature type="binding site" evidence="3">
    <location>
        <position position="142"/>
    </location>
    <ligand>
        <name>substrate</name>
    </ligand>
</feature>